<dbReference type="PATRIC" id="fig|1307761.3.peg.2715"/>
<dbReference type="Gene3D" id="1.10.3720.10">
    <property type="entry name" value="MetI-like"/>
    <property type="match status" value="1"/>
</dbReference>
<evidence type="ECO:0000256" key="7">
    <source>
        <dbReference type="RuleBase" id="RU363032"/>
    </source>
</evidence>
<dbReference type="RefSeq" id="WP_024268975.1">
    <property type="nucleotide sequence ID" value="NC_023035.1"/>
</dbReference>
<gene>
    <name evidence="9" type="ORF">L21SP2_2725</name>
</gene>
<dbReference type="OrthoDB" id="9804353at2"/>
<feature type="transmembrane region" description="Helical" evidence="7">
    <location>
        <begin position="194"/>
        <end position="214"/>
    </location>
</feature>
<dbReference type="eggNOG" id="COG0600">
    <property type="taxonomic scope" value="Bacteria"/>
</dbReference>
<keyword evidence="6 7" id="KW-0472">Membrane</keyword>
<evidence type="ECO:0000259" key="8">
    <source>
        <dbReference type="PROSITE" id="PS50928"/>
    </source>
</evidence>
<evidence type="ECO:0000256" key="1">
    <source>
        <dbReference type="ARBA" id="ARBA00004651"/>
    </source>
</evidence>
<comment type="subcellular location">
    <subcellularLocation>
        <location evidence="1 7">Cell membrane</location>
        <topology evidence="1 7">Multi-pass membrane protein</topology>
    </subcellularLocation>
</comment>
<evidence type="ECO:0000256" key="6">
    <source>
        <dbReference type="ARBA" id="ARBA00023136"/>
    </source>
</evidence>
<proteinExistence type="inferred from homology"/>
<dbReference type="CDD" id="cd06261">
    <property type="entry name" value="TM_PBP2"/>
    <property type="match status" value="1"/>
</dbReference>
<sequence>MKKKWPSIPDSRLLRFLLPTGILLLLIAGWQLLSPLLPPYVLPGPYAIVRSFVEVFPVLMEHSVSTLHAAGLGLFIAVAAALLFALLMDSLNLLYHLFYPMAVASQTIPLIAVAPLFILWFGFGIVPKILAVVLVCFFPILVNLLKSFSALDRDYIELMKSMGAGRLQIYRHVKLPGTLPAFFAGMRIAATYSIMGAVIGEWLGGSSGLGVYLIRSQKSFAASRVFAAILMIMLLSAGFFLLVKLMEYLFLPYRRENRTAEPAV</sequence>
<evidence type="ECO:0000256" key="5">
    <source>
        <dbReference type="ARBA" id="ARBA00022989"/>
    </source>
</evidence>
<dbReference type="InterPro" id="IPR000515">
    <property type="entry name" value="MetI-like"/>
</dbReference>
<organism evidence="9 10">
    <name type="scientific">Salinispira pacifica</name>
    <dbReference type="NCBI Taxonomy" id="1307761"/>
    <lineage>
        <taxon>Bacteria</taxon>
        <taxon>Pseudomonadati</taxon>
        <taxon>Spirochaetota</taxon>
        <taxon>Spirochaetia</taxon>
        <taxon>Spirochaetales</taxon>
        <taxon>Spirochaetaceae</taxon>
        <taxon>Salinispira</taxon>
    </lineage>
</organism>
<dbReference type="Proteomes" id="UP000018680">
    <property type="component" value="Chromosome"/>
</dbReference>
<dbReference type="GO" id="GO:0005886">
    <property type="term" value="C:plasma membrane"/>
    <property type="evidence" value="ECO:0007669"/>
    <property type="project" value="UniProtKB-SubCell"/>
</dbReference>
<dbReference type="PANTHER" id="PTHR30151">
    <property type="entry name" value="ALKANE SULFONATE ABC TRANSPORTER-RELATED, MEMBRANE SUBUNIT"/>
    <property type="match status" value="1"/>
</dbReference>
<reference evidence="9 10" key="1">
    <citation type="journal article" date="2015" name="Stand. Genomic Sci.">
        <title>Complete genome sequence and description of Salinispira pacifica gen. nov., sp. nov., a novel spirochaete isolated form a hypersaline microbial mat.</title>
        <authorList>
            <person name="Ben Hania W."/>
            <person name="Joseph M."/>
            <person name="Schumann P."/>
            <person name="Bunk B."/>
            <person name="Fiebig A."/>
            <person name="Sproer C."/>
            <person name="Klenk H.P."/>
            <person name="Fardeau M.L."/>
            <person name="Spring S."/>
        </authorList>
    </citation>
    <scope>NUCLEOTIDE SEQUENCE [LARGE SCALE GENOMIC DNA]</scope>
    <source>
        <strain evidence="9 10">L21-RPul-D2</strain>
    </source>
</reference>
<feature type="transmembrane region" description="Helical" evidence="7">
    <location>
        <begin position="129"/>
        <end position="148"/>
    </location>
</feature>
<dbReference type="AlphaFoldDB" id="V5WJV4"/>
<dbReference type="SUPFAM" id="SSF161098">
    <property type="entry name" value="MetI-like"/>
    <property type="match status" value="1"/>
</dbReference>
<evidence type="ECO:0000256" key="2">
    <source>
        <dbReference type="ARBA" id="ARBA00022448"/>
    </source>
</evidence>
<dbReference type="STRING" id="1307761.L21SP2_2725"/>
<keyword evidence="3" id="KW-1003">Cell membrane</keyword>
<dbReference type="GO" id="GO:0055085">
    <property type="term" value="P:transmembrane transport"/>
    <property type="evidence" value="ECO:0007669"/>
    <property type="project" value="InterPro"/>
</dbReference>
<evidence type="ECO:0000313" key="9">
    <source>
        <dbReference type="EMBL" id="AHC16077.1"/>
    </source>
</evidence>
<dbReference type="Pfam" id="PF00528">
    <property type="entry name" value="BPD_transp_1"/>
    <property type="match status" value="1"/>
</dbReference>
<evidence type="ECO:0000256" key="4">
    <source>
        <dbReference type="ARBA" id="ARBA00022692"/>
    </source>
</evidence>
<dbReference type="EMBL" id="CP006939">
    <property type="protein sequence ID" value="AHC16077.1"/>
    <property type="molecule type" value="Genomic_DNA"/>
</dbReference>
<evidence type="ECO:0000256" key="3">
    <source>
        <dbReference type="ARBA" id="ARBA00022475"/>
    </source>
</evidence>
<keyword evidence="10" id="KW-1185">Reference proteome</keyword>
<name>V5WJV4_9SPIO</name>
<keyword evidence="2 7" id="KW-0813">Transport</keyword>
<accession>V5WJV4</accession>
<feature type="domain" description="ABC transmembrane type-1" evidence="8">
    <location>
        <begin position="63"/>
        <end position="243"/>
    </location>
</feature>
<protein>
    <submittedName>
        <fullName evidence="9">Hydroxymethylpyrimidine ABC transporter, transmembrane component</fullName>
    </submittedName>
</protein>
<dbReference type="HOGENOM" id="CLU_046113_2_1_12"/>
<evidence type="ECO:0000313" key="10">
    <source>
        <dbReference type="Proteomes" id="UP000018680"/>
    </source>
</evidence>
<keyword evidence="5 7" id="KW-1133">Transmembrane helix</keyword>
<dbReference type="PANTHER" id="PTHR30151:SF20">
    <property type="entry name" value="ABC TRANSPORTER PERMEASE PROTEIN HI_0355-RELATED"/>
    <property type="match status" value="1"/>
</dbReference>
<feature type="transmembrane region" description="Helical" evidence="7">
    <location>
        <begin position="12"/>
        <end position="33"/>
    </location>
</feature>
<comment type="similarity">
    <text evidence="7">Belongs to the binding-protein-dependent transport system permease family.</text>
</comment>
<keyword evidence="4 7" id="KW-0812">Transmembrane</keyword>
<dbReference type="PROSITE" id="PS50928">
    <property type="entry name" value="ABC_TM1"/>
    <property type="match status" value="1"/>
</dbReference>
<feature type="transmembrane region" description="Helical" evidence="7">
    <location>
        <begin position="67"/>
        <end position="87"/>
    </location>
</feature>
<dbReference type="InterPro" id="IPR035906">
    <property type="entry name" value="MetI-like_sf"/>
</dbReference>
<feature type="transmembrane region" description="Helical" evidence="7">
    <location>
        <begin position="226"/>
        <end position="246"/>
    </location>
</feature>
<dbReference type="KEGG" id="slr:L21SP2_2725"/>
<feature type="transmembrane region" description="Helical" evidence="7">
    <location>
        <begin position="99"/>
        <end position="123"/>
    </location>
</feature>